<feature type="transmembrane region" description="Helical" evidence="2">
    <location>
        <begin position="184"/>
        <end position="208"/>
    </location>
</feature>
<feature type="compositionally biased region" description="Low complexity" evidence="1">
    <location>
        <begin position="1"/>
        <end position="13"/>
    </location>
</feature>
<protein>
    <recommendedName>
        <fullName evidence="5">Transmembrane protein</fullName>
    </recommendedName>
</protein>
<feature type="transmembrane region" description="Helical" evidence="2">
    <location>
        <begin position="476"/>
        <end position="495"/>
    </location>
</feature>
<feature type="transmembrane region" description="Helical" evidence="2">
    <location>
        <begin position="220"/>
        <end position="237"/>
    </location>
</feature>
<dbReference type="AlphaFoldDB" id="A0A812V4R2"/>
<accession>A0A812V4R2</accession>
<feature type="transmembrane region" description="Helical" evidence="2">
    <location>
        <begin position="590"/>
        <end position="606"/>
    </location>
</feature>
<feature type="transmembrane region" description="Helical" evidence="2">
    <location>
        <begin position="363"/>
        <end position="387"/>
    </location>
</feature>
<feature type="region of interest" description="Disordered" evidence="1">
    <location>
        <begin position="1"/>
        <end position="25"/>
    </location>
</feature>
<keyword evidence="2" id="KW-0472">Membrane</keyword>
<keyword evidence="4" id="KW-1185">Reference proteome</keyword>
<sequence>MTGTAAASGTAGSVDPELWSVGQESVLGKQTPQIIISSPPAEWTSENGEQASSVGNSWFAPLRSTASEASRSARMPSKSSTARFAEAPVSEGSLVVESFLGSEVRTVDTEISKQTLTTRLEANLLRGVHLEASLRGFGRSFAHGASQSAQTSEKFSEESFMVEALDVFLSHDWRTSRWLKFMSLLIIFNLRAATVVTVIATILLGFLLGRFGGEQVELESWYYVIPYVMFCVVLCFWQRVRKIFRATTIFLDKLCISQQDPELRAAGIKGLAAFLDASTSLVVLWSPRYFTRLWCAYELAAYARHPERLKPMQLMPVAVSLLLLLIFLSGSTALTAYEIVQNILLRSPTNNNGANGGMFRPNIFALSLAINSGLLASFLPAACYFGAQMMTHIQSLEQQLSEFSIENAECFCCSNDHVNPETGEVLACDRAMIYETLRTWYGERFSETFNTIVRTKVSKLVLGRAGRMVVPLEYKLYLALVTSTPGLLDAVIAITSRDHGDDTADRVWAVIQLMLAQWVGQFNVMLFMMWLLFRICKVCVWLQKRMPLRCAVALLSPAMVLLTSCFYFVQVFVSSWARHNAGSDVPLRELIRAGFFILSLLLVKLCD</sequence>
<organism evidence="3 4">
    <name type="scientific">Symbiodinium natans</name>
    <dbReference type="NCBI Taxonomy" id="878477"/>
    <lineage>
        <taxon>Eukaryota</taxon>
        <taxon>Sar</taxon>
        <taxon>Alveolata</taxon>
        <taxon>Dinophyceae</taxon>
        <taxon>Suessiales</taxon>
        <taxon>Symbiodiniaceae</taxon>
        <taxon>Symbiodinium</taxon>
    </lineage>
</organism>
<evidence type="ECO:0000256" key="1">
    <source>
        <dbReference type="SAM" id="MobiDB-lite"/>
    </source>
</evidence>
<comment type="caution">
    <text evidence="3">The sequence shown here is derived from an EMBL/GenBank/DDBJ whole genome shotgun (WGS) entry which is preliminary data.</text>
</comment>
<evidence type="ECO:0000256" key="2">
    <source>
        <dbReference type="SAM" id="Phobius"/>
    </source>
</evidence>
<name>A0A812V4R2_9DINO</name>
<dbReference type="Proteomes" id="UP000604046">
    <property type="component" value="Unassembled WGS sequence"/>
</dbReference>
<evidence type="ECO:0008006" key="5">
    <source>
        <dbReference type="Google" id="ProtNLM"/>
    </source>
</evidence>
<feature type="transmembrane region" description="Helical" evidence="2">
    <location>
        <begin position="515"/>
        <end position="536"/>
    </location>
</feature>
<evidence type="ECO:0000313" key="3">
    <source>
        <dbReference type="EMBL" id="CAE7601347.1"/>
    </source>
</evidence>
<proteinExistence type="predicted"/>
<reference evidence="3" key="1">
    <citation type="submission" date="2021-02" db="EMBL/GenBank/DDBJ databases">
        <authorList>
            <person name="Dougan E. K."/>
            <person name="Rhodes N."/>
            <person name="Thang M."/>
            <person name="Chan C."/>
        </authorList>
    </citation>
    <scope>NUCLEOTIDE SEQUENCE</scope>
</reference>
<keyword evidence="2" id="KW-0812">Transmembrane</keyword>
<feature type="transmembrane region" description="Helical" evidence="2">
    <location>
        <begin position="548"/>
        <end position="570"/>
    </location>
</feature>
<keyword evidence="2" id="KW-1133">Transmembrane helix</keyword>
<feature type="transmembrane region" description="Helical" evidence="2">
    <location>
        <begin position="314"/>
        <end position="337"/>
    </location>
</feature>
<evidence type="ECO:0000313" key="4">
    <source>
        <dbReference type="Proteomes" id="UP000604046"/>
    </source>
</evidence>
<dbReference type="EMBL" id="CAJNDS010002798">
    <property type="protein sequence ID" value="CAE7601347.1"/>
    <property type="molecule type" value="Genomic_DNA"/>
</dbReference>
<gene>
    <name evidence="3" type="ORF">SNAT2548_LOCUS34203</name>
</gene>